<keyword evidence="2" id="KW-1185">Reference proteome</keyword>
<sequence>MSEISSLWLYGNQLSGTIPSSIGNCTKLVELYLNDNQFVGDLPESLNNLEELMNLEEDKKRWMDVIGWNFIVHNKIEVKPGSPYTCQLDPGVKLHVSQLKFYAIFATGVTPFVVAGIEFSKRIVAQRKCGVCGGSGLVLRDKYYFRCPGCGGFLPWQSWKRFFSG</sequence>
<name>A0ACC0H733_9ERIC</name>
<evidence type="ECO:0000313" key="2">
    <source>
        <dbReference type="Proteomes" id="UP001060215"/>
    </source>
</evidence>
<proteinExistence type="predicted"/>
<comment type="caution">
    <text evidence="1">The sequence shown here is derived from an EMBL/GenBank/DDBJ whole genome shotgun (WGS) entry which is preliminary data.</text>
</comment>
<dbReference type="EMBL" id="CM045762">
    <property type="protein sequence ID" value="KAI8009332.1"/>
    <property type="molecule type" value="Genomic_DNA"/>
</dbReference>
<evidence type="ECO:0000313" key="1">
    <source>
        <dbReference type="EMBL" id="KAI8009332.1"/>
    </source>
</evidence>
<accession>A0ACC0H733</accession>
<organism evidence="1 2">
    <name type="scientific">Camellia lanceoleosa</name>
    <dbReference type="NCBI Taxonomy" id="1840588"/>
    <lineage>
        <taxon>Eukaryota</taxon>
        <taxon>Viridiplantae</taxon>
        <taxon>Streptophyta</taxon>
        <taxon>Embryophyta</taxon>
        <taxon>Tracheophyta</taxon>
        <taxon>Spermatophyta</taxon>
        <taxon>Magnoliopsida</taxon>
        <taxon>eudicotyledons</taxon>
        <taxon>Gunneridae</taxon>
        <taxon>Pentapetalae</taxon>
        <taxon>asterids</taxon>
        <taxon>Ericales</taxon>
        <taxon>Theaceae</taxon>
        <taxon>Camellia</taxon>
    </lineage>
</organism>
<reference evidence="1 2" key="1">
    <citation type="journal article" date="2022" name="Plant J.">
        <title>Chromosome-level genome of Camellia lanceoleosa provides a valuable resource for understanding genome evolution and self-incompatibility.</title>
        <authorList>
            <person name="Gong W."/>
            <person name="Xiao S."/>
            <person name="Wang L."/>
            <person name="Liao Z."/>
            <person name="Chang Y."/>
            <person name="Mo W."/>
            <person name="Hu G."/>
            <person name="Li W."/>
            <person name="Zhao G."/>
            <person name="Zhu H."/>
            <person name="Hu X."/>
            <person name="Ji K."/>
            <person name="Xiang X."/>
            <person name="Song Q."/>
            <person name="Yuan D."/>
            <person name="Jin S."/>
            <person name="Zhang L."/>
        </authorList>
    </citation>
    <scope>NUCLEOTIDE SEQUENCE [LARGE SCALE GENOMIC DNA]</scope>
    <source>
        <strain evidence="1">SQ_2022a</strain>
    </source>
</reference>
<dbReference type="Proteomes" id="UP001060215">
    <property type="component" value="Chromosome 5"/>
</dbReference>
<gene>
    <name evidence="1" type="ORF">LOK49_LG06G00367</name>
</gene>
<protein>
    <submittedName>
        <fullName evidence="1">Receptor-like protein kinase</fullName>
    </submittedName>
</protein>